<evidence type="ECO:0000256" key="1">
    <source>
        <dbReference type="SAM" id="Phobius"/>
    </source>
</evidence>
<dbReference type="EMBL" id="JAGTTL010000022">
    <property type="protein sequence ID" value="KAK6305830.1"/>
    <property type="molecule type" value="Genomic_DNA"/>
</dbReference>
<proteinExistence type="predicted"/>
<evidence type="ECO:0000259" key="2">
    <source>
        <dbReference type="Pfam" id="PF01108"/>
    </source>
</evidence>
<dbReference type="PANTHER" id="PTHR20859:SF93">
    <property type="entry name" value="CYTOKINE RECEPTOR FAMILY MEMBER B12-RELATED"/>
    <property type="match status" value="1"/>
</dbReference>
<dbReference type="Pfam" id="PF01108">
    <property type="entry name" value="Tissue_fac"/>
    <property type="match status" value="1"/>
</dbReference>
<feature type="domain" description="Fibronectin type-III" evidence="2">
    <location>
        <begin position="8"/>
        <end position="88"/>
    </location>
</feature>
<keyword evidence="4" id="KW-1185">Reference proteome</keyword>
<dbReference type="GO" id="GO:0004896">
    <property type="term" value="F:cytokine receptor activity"/>
    <property type="evidence" value="ECO:0007669"/>
    <property type="project" value="TreeGrafter"/>
</dbReference>
<reference evidence="3 4" key="1">
    <citation type="submission" date="2021-04" db="EMBL/GenBank/DDBJ databases">
        <authorList>
            <person name="De Guttry C."/>
            <person name="Zahm M."/>
            <person name="Klopp C."/>
            <person name="Cabau C."/>
            <person name="Louis A."/>
            <person name="Berthelot C."/>
            <person name="Parey E."/>
            <person name="Roest Crollius H."/>
            <person name="Montfort J."/>
            <person name="Robinson-Rechavi M."/>
            <person name="Bucao C."/>
            <person name="Bouchez O."/>
            <person name="Gislard M."/>
            <person name="Lluch J."/>
            <person name="Milhes M."/>
            <person name="Lampietro C."/>
            <person name="Lopez Roques C."/>
            <person name="Donnadieu C."/>
            <person name="Braasch I."/>
            <person name="Desvignes T."/>
            <person name="Postlethwait J."/>
            <person name="Bobe J."/>
            <person name="Wedekind C."/>
            <person name="Guiguen Y."/>
        </authorList>
    </citation>
    <scope>NUCLEOTIDE SEQUENCE [LARGE SCALE GENOMIC DNA]</scope>
    <source>
        <strain evidence="3">Cs_M1</strain>
        <tissue evidence="3">Blood</tissue>
    </source>
</reference>
<evidence type="ECO:0000313" key="4">
    <source>
        <dbReference type="Proteomes" id="UP001356427"/>
    </source>
</evidence>
<evidence type="ECO:0000313" key="3">
    <source>
        <dbReference type="EMBL" id="KAK6305830.1"/>
    </source>
</evidence>
<dbReference type="Gene3D" id="2.60.40.10">
    <property type="entry name" value="Immunoglobulins"/>
    <property type="match status" value="1"/>
</dbReference>
<sequence length="241" mass="26844">MLYRLTNQNVSVEFLDFHGTVHWLAGADNTNHAHYSVEIQALSESWWQPGNCSNPVAMACPLDIPLTCLLKNYNVRVRAELGEQTSAWKYLEATVQPWADTVLSAPGLKLKVENQSVFVSLRHPSQNIFKLYNITLLQIAQHHNTTVLSDVESGSKREFSLLPPDHTYCILASANHYSLRRHMTGERCVKMPGQPSLVAVTVGVTVGVLLLLLAVLICLIAVRRYFLRSTDPPPTALVPTC</sequence>
<dbReference type="InterPro" id="IPR036116">
    <property type="entry name" value="FN3_sf"/>
</dbReference>
<organism evidence="3 4">
    <name type="scientific">Coregonus suidteri</name>
    <dbReference type="NCBI Taxonomy" id="861788"/>
    <lineage>
        <taxon>Eukaryota</taxon>
        <taxon>Metazoa</taxon>
        <taxon>Chordata</taxon>
        <taxon>Craniata</taxon>
        <taxon>Vertebrata</taxon>
        <taxon>Euteleostomi</taxon>
        <taxon>Actinopterygii</taxon>
        <taxon>Neopterygii</taxon>
        <taxon>Teleostei</taxon>
        <taxon>Protacanthopterygii</taxon>
        <taxon>Salmoniformes</taxon>
        <taxon>Salmonidae</taxon>
        <taxon>Coregoninae</taxon>
        <taxon>Coregonus</taxon>
    </lineage>
</organism>
<accession>A0AAN8LFU5</accession>
<dbReference type="Proteomes" id="UP001356427">
    <property type="component" value="Unassembled WGS sequence"/>
</dbReference>
<keyword evidence="1" id="KW-0472">Membrane</keyword>
<dbReference type="AlphaFoldDB" id="A0AAN8LFU5"/>
<dbReference type="InterPro" id="IPR013783">
    <property type="entry name" value="Ig-like_fold"/>
</dbReference>
<dbReference type="InterPro" id="IPR050650">
    <property type="entry name" value="Type-II_Cytokine-TF_Rcpt"/>
</dbReference>
<keyword evidence="1" id="KW-1133">Transmembrane helix</keyword>
<dbReference type="SUPFAM" id="SSF49265">
    <property type="entry name" value="Fibronectin type III"/>
    <property type="match status" value="2"/>
</dbReference>
<dbReference type="PANTHER" id="PTHR20859">
    <property type="entry name" value="INTERFERON/INTERLEUKIN RECEPTOR"/>
    <property type="match status" value="1"/>
</dbReference>
<protein>
    <recommendedName>
        <fullName evidence="2">Fibronectin type-III domain-containing protein</fullName>
    </recommendedName>
</protein>
<comment type="caution">
    <text evidence="3">The sequence shown here is derived from an EMBL/GenBank/DDBJ whole genome shotgun (WGS) entry which is preliminary data.</text>
</comment>
<feature type="transmembrane region" description="Helical" evidence="1">
    <location>
        <begin position="197"/>
        <end position="222"/>
    </location>
</feature>
<dbReference type="InterPro" id="IPR003961">
    <property type="entry name" value="FN3_dom"/>
</dbReference>
<name>A0AAN8LFU5_9TELE</name>
<gene>
    <name evidence="3" type="ORF">J4Q44_G00246100</name>
</gene>
<keyword evidence="1" id="KW-0812">Transmembrane</keyword>
<dbReference type="GO" id="GO:0005886">
    <property type="term" value="C:plasma membrane"/>
    <property type="evidence" value="ECO:0007669"/>
    <property type="project" value="TreeGrafter"/>
</dbReference>